<name>A0A0G4PVF7_PENC3</name>
<gene>
    <name evidence="1" type="ORF">PCAMFM013_S050g000005</name>
</gene>
<dbReference type="AlphaFoldDB" id="A0A0G4PVF7"/>
<evidence type="ECO:0000313" key="2">
    <source>
        <dbReference type="Proteomes" id="UP000053732"/>
    </source>
</evidence>
<dbReference type="Proteomes" id="UP000053732">
    <property type="component" value="Unassembled WGS sequence"/>
</dbReference>
<dbReference type="EMBL" id="HG793183">
    <property type="protein sequence ID" value="CRL30358.1"/>
    <property type="molecule type" value="Genomic_DNA"/>
</dbReference>
<proteinExistence type="predicted"/>
<accession>A0A0G4PVF7</accession>
<reference evidence="1 2" key="1">
    <citation type="journal article" date="2014" name="Nat. Commun.">
        <title>Multiple recent horizontal transfers of a large genomic region in cheese making fungi.</title>
        <authorList>
            <person name="Cheeseman K."/>
            <person name="Ropars J."/>
            <person name="Renault P."/>
            <person name="Dupont J."/>
            <person name="Gouzy J."/>
            <person name="Branca A."/>
            <person name="Abraham A.L."/>
            <person name="Ceppi M."/>
            <person name="Conseiller E."/>
            <person name="Debuchy R."/>
            <person name="Malagnac F."/>
            <person name="Goarin A."/>
            <person name="Silar P."/>
            <person name="Lacoste S."/>
            <person name="Sallet E."/>
            <person name="Bensimon A."/>
            <person name="Giraud T."/>
            <person name="Brygoo Y."/>
        </authorList>
    </citation>
    <scope>NUCLEOTIDE SEQUENCE [LARGE SCALE GENOMIC DNA]</scope>
    <source>
        <strain evidence="2">FM 013</strain>
    </source>
</reference>
<keyword evidence="2" id="KW-1185">Reference proteome</keyword>
<sequence>MLRQAGADPNRTNKSGDRLLDLARQTGLESFVHVLLNEISEVDINSDLSSTSTVSS</sequence>
<dbReference type="Gene3D" id="1.25.40.20">
    <property type="entry name" value="Ankyrin repeat-containing domain"/>
    <property type="match status" value="1"/>
</dbReference>
<evidence type="ECO:0000313" key="1">
    <source>
        <dbReference type="EMBL" id="CRL30358.1"/>
    </source>
</evidence>
<dbReference type="SUPFAM" id="SSF48403">
    <property type="entry name" value="Ankyrin repeat"/>
    <property type="match status" value="1"/>
</dbReference>
<dbReference type="InterPro" id="IPR036770">
    <property type="entry name" value="Ankyrin_rpt-contain_sf"/>
</dbReference>
<organism evidence="1 2">
    <name type="scientific">Penicillium camemberti (strain FM 013)</name>
    <dbReference type="NCBI Taxonomy" id="1429867"/>
    <lineage>
        <taxon>Eukaryota</taxon>
        <taxon>Fungi</taxon>
        <taxon>Dikarya</taxon>
        <taxon>Ascomycota</taxon>
        <taxon>Pezizomycotina</taxon>
        <taxon>Eurotiomycetes</taxon>
        <taxon>Eurotiomycetidae</taxon>
        <taxon>Eurotiales</taxon>
        <taxon>Aspergillaceae</taxon>
        <taxon>Penicillium</taxon>
    </lineage>
</organism>
<protein>
    <submittedName>
        <fullName evidence="1">Ankyrin repeat-containing domain</fullName>
    </submittedName>
</protein>